<dbReference type="Proteomes" id="UP000006693">
    <property type="component" value="Chromosome 2"/>
</dbReference>
<proteinExistence type="predicted"/>
<organism evidence="1 2">
    <name type="scientific">Burkholderia mallei (strain ATCC 23344)</name>
    <dbReference type="NCBI Taxonomy" id="243160"/>
    <lineage>
        <taxon>Bacteria</taxon>
        <taxon>Pseudomonadati</taxon>
        <taxon>Pseudomonadota</taxon>
        <taxon>Betaproteobacteria</taxon>
        <taxon>Burkholderiales</taxon>
        <taxon>Burkholderiaceae</taxon>
        <taxon>Burkholderia</taxon>
        <taxon>pseudomallei group</taxon>
    </lineage>
</organism>
<dbReference type="HOGENOM" id="CLU_2680594_0_0_4"/>
<evidence type="ECO:0000313" key="2">
    <source>
        <dbReference type="Proteomes" id="UP000006693"/>
    </source>
</evidence>
<evidence type="ECO:0000313" key="1">
    <source>
        <dbReference type="EMBL" id="AAU45600.1"/>
    </source>
</evidence>
<accession>A0A0H2W9Q3</accession>
<gene>
    <name evidence="1" type="ordered locus">BMAA2014</name>
</gene>
<name>A0A0H2W9Q3_BURMA</name>
<dbReference type="AlphaFoldDB" id="A0A0H2W9Q3"/>
<reference evidence="1 2" key="1">
    <citation type="journal article" date="2004" name="Proc. Natl. Acad. Sci. U.S.A.">
        <title>Structural flexibility in the Burkholderia mallei genome.</title>
        <authorList>
            <person name="Nierman W.C."/>
            <person name="DeShazer D."/>
            <person name="Kim H.S."/>
            <person name="Tettelin H."/>
            <person name="Nelson K.E."/>
            <person name="Feldblyum T."/>
            <person name="Ulrich R.L."/>
            <person name="Ronning C.M."/>
            <person name="Brinkac L.M."/>
            <person name="Daugherty S.C."/>
            <person name="Davidsen T.D."/>
            <person name="Deboy R.T."/>
            <person name="Dimitrov G."/>
            <person name="Dodson R.J."/>
            <person name="Durkin A.S."/>
            <person name="Gwinn M.L."/>
            <person name="Haft D.H."/>
            <person name="Khouri H."/>
            <person name="Kolonay J.F."/>
            <person name="Madupu R."/>
            <person name="Mohammoud Y."/>
            <person name="Nelson W.C."/>
            <person name="Radune D."/>
            <person name="Romero C.M."/>
            <person name="Sarria S."/>
            <person name="Selengut J."/>
            <person name="Shamblin C."/>
            <person name="Sullivan S.A."/>
            <person name="White O."/>
            <person name="Yu Y."/>
            <person name="Zafar N."/>
            <person name="Zhou L."/>
            <person name="Fraser C.M."/>
        </authorList>
    </citation>
    <scope>NUCLEOTIDE SEQUENCE [LARGE SCALE GENOMIC DNA]</scope>
    <source>
        <strain evidence="1 2">ATCC 23344</strain>
    </source>
</reference>
<sequence length="74" mass="8470">MHGMRAARYRIRSIGRYPARAADVARTSVLNGVITFRRPFENRGDSESEEAFTMRDNFVTLCDEACDKIKRGDN</sequence>
<protein>
    <submittedName>
        <fullName evidence="1">Uncharacterized protein</fullName>
    </submittedName>
</protein>
<dbReference type="KEGG" id="bma:BMAA2014"/>
<keyword evidence="2" id="KW-1185">Reference proteome</keyword>
<dbReference type="EMBL" id="CP000011">
    <property type="protein sequence ID" value="AAU45600.1"/>
    <property type="molecule type" value="Genomic_DNA"/>
</dbReference>